<dbReference type="InterPro" id="IPR013785">
    <property type="entry name" value="Aldolase_TIM"/>
</dbReference>
<evidence type="ECO:0000256" key="8">
    <source>
        <dbReference type="ARBA" id="ARBA00022630"/>
    </source>
</evidence>
<dbReference type="Pfam" id="PF01180">
    <property type="entry name" value="DHO_dh"/>
    <property type="match status" value="1"/>
</dbReference>
<comment type="function">
    <text evidence="2">Catalyzes the conversion of dihydroorotate to orotate with quinone as electron acceptor.</text>
</comment>
<dbReference type="CDD" id="cd04738">
    <property type="entry name" value="DHOD_2_like"/>
    <property type="match status" value="1"/>
</dbReference>
<protein>
    <recommendedName>
        <fullName evidence="7 14">Dihydroorotate dehydrogenase (quinone)</fullName>
        <ecNumber evidence="6 14">1.3.5.2</ecNumber>
    </recommendedName>
</protein>
<evidence type="ECO:0000256" key="13">
    <source>
        <dbReference type="ARBA" id="ARBA00048639"/>
    </source>
</evidence>
<dbReference type="NCBIfam" id="TIGR01036">
    <property type="entry name" value="pyrD_sub2"/>
    <property type="match status" value="1"/>
</dbReference>
<dbReference type="EMBL" id="LT629792">
    <property type="protein sequence ID" value="SDT92253.1"/>
    <property type="molecule type" value="Genomic_DNA"/>
</dbReference>
<dbReference type="SUPFAM" id="SSF51395">
    <property type="entry name" value="FMN-linked oxidoreductases"/>
    <property type="match status" value="1"/>
</dbReference>
<sequence length="351" mass="38373">MSVYSWLFRSVIHRTDPERAHHAGLNAVAWAGRHGLIRALMRATIGYWDPHARSMLLWPTRSLPTIGERTVHGRLGLAAGMDKDARAIEGMCALGFGFVEIGTITPRPQPGNDQPRLWRLMDQAGLRNRMGFNNEGVDQAVAQLRELRSTRHGRRCIVGANIGKNKVTPLDQAPRDYEICAQKVAPWVDFIVVNVSSPNTPGLRDLQAVDQLRPILEAARRGADAAQQRRHVPLLVKIAPDLSDDDIIEVCSMSRDMKLDGIVATNTTINHEWGEGGVSGAPLFPRALDVVSLVAEHLDDHQLLIGTGGIFTASQAQAMLDAGADLVEAFSAFVFEGPTWPGAMNRALALN</sequence>
<evidence type="ECO:0000256" key="3">
    <source>
        <dbReference type="ARBA" id="ARBA00004370"/>
    </source>
</evidence>
<proteinExistence type="inferred from homology"/>
<dbReference type="Proteomes" id="UP000198976">
    <property type="component" value="Chromosome I"/>
</dbReference>
<dbReference type="EC" id="1.3.5.2" evidence="6 14"/>
<evidence type="ECO:0000256" key="5">
    <source>
        <dbReference type="ARBA" id="ARBA00005359"/>
    </source>
</evidence>
<evidence type="ECO:0000313" key="16">
    <source>
        <dbReference type="EMBL" id="SDT92253.1"/>
    </source>
</evidence>
<dbReference type="InterPro" id="IPR001295">
    <property type="entry name" value="Dihydroorotate_DH_CS"/>
</dbReference>
<evidence type="ECO:0000256" key="4">
    <source>
        <dbReference type="ARBA" id="ARBA00005161"/>
    </source>
</evidence>
<dbReference type="PANTHER" id="PTHR48109:SF4">
    <property type="entry name" value="DIHYDROOROTATE DEHYDROGENASE (QUINONE), MITOCHONDRIAL"/>
    <property type="match status" value="1"/>
</dbReference>
<comment type="catalytic activity">
    <reaction evidence="13">
        <text>(S)-dihydroorotate + a quinone = orotate + a quinol</text>
        <dbReference type="Rhea" id="RHEA:30187"/>
        <dbReference type="ChEBI" id="CHEBI:24646"/>
        <dbReference type="ChEBI" id="CHEBI:30839"/>
        <dbReference type="ChEBI" id="CHEBI:30864"/>
        <dbReference type="ChEBI" id="CHEBI:132124"/>
        <dbReference type="EC" id="1.3.5.2"/>
    </reaction>
</comment>
<keyword evidence="9" id="KW-0288">FMN</keyword>
<dbReference type="PROSITE" id="PS00911">
    <property type="entry name" value="DHODEHASE_1"/>
    <property type="match status" value="1"/>
</dbReference>
<dbReference type="Gene3D" id="3.20.20.70">
    <property type="entry name" value="Aldolase class I"/>
    <property type="match status" value="1"/>
</dbReference>
<gene>
    <name evidence="16" type="ORF">SAMN04489714_0924</name>
</gene>
<evidence type="ECO:0000256" key="9">
    <source>
        <dbReference type="ARBA" id="ARBA00022643"/>
    </source>
</evidence>
<feature type="domain" description="Dihydroorotate dehydrogenase catalytic" evidence="15">
    <location>
        <begin position="71"/>
        <end position="347"/>
    </location>
</feature>
<evidence type="ECO:0000256" key="7">
    <source>
        <dbReference type="ARBA" id="ARBA00018366"/>
    </source>
</evidence>
<evidence type="ECO:0000313" key="17">
    <source>
        <dbReference type="Proteomes" id="UP000198976"/>
    </source>
</evidence>
<dbReference type="InterPro" id="IPR005720">
    <property type="entry name" value="Dihydroorotate_DH_cat"/>
</dbReference>
<comment type="pathway">
    <text evidence="4">Pyrimidine metabolism; UMP biosynthesis via de novo pathway; orotate from (S)-dihydroorotate (quinone route): step 1/1.</text>
</comment>
<evidence type="ECO:0000256" key="11">
    <source>
        <dbReference type="ARBA" id="ARBA00023002"/>
    </source>
</evidence>
<organism evidence="16 17">
    <name type="scientific">Schaalia radingae</name>
    <dbReference type="NCBI Taxonomy" id="131110"/>
    <lineage>
        <taxon>Bacteria</taxon>
        <taxon>Bacillati</taxon>
        <taxon>Actinomycetota</taxon>
        <taxon>Actinomycetes</taxon>
        <taxon>Actinomycetales</taxon>
        <taxon>Actinomycetaceae</taxon>
        <taxon>Schaalia</taxon>
    </lineage>
</organism>
<keyword evidence="17" id="KW-1185">Reference proteome</keyword>
<name>A0ABY0V6Y7_9ACTO</name>
<keyword evidence="11" id="KW-0560">Oxidoreductase</keyword>
<dbReference type="PROSITE" id="PS00912">
    <property type="entry name" value="DHODEHASE_2"/>
    <property type="match status" value="1"/>
</dbReference>
<evidence type="ECO:0000256" key="6">
    <source>
        <dbReference type="ARBA" id="ARBA00012791"/>
    </source>
</evidence>
<evidence type="ECO:0000256" key="14">
    <source>
        <dbReference type="NCBIfam" id="TIGR01036"/>
    </source>
</evidence>
<evidence type="ECO:0000256" key="2">
    <source>
        <dbReference type="ARBA" id="ARBA00003125"/>
    </source>
</evidence>
<dbReference type="PANTHER" id="PTHR48109">
    <property type="entry name" value="DIHYDROOROTATE DEHYDROGENASE (QUINONE), MITOCHONDRIAL-RELATED"/>
    <property type="match status" value="1"/>
</dbReference>
<evidence type="ECO:0000259" key="15">
    <source>
        <dbReference type="Pfam" id="PF01180"/>
    </source>
</evidence>
<keyword evidence="8" id="KW-0285">Flavoprotein</keyword>
<dbReference type="NCBIfam" id="NF003652">
    <property type="entry name" value="PRK05286.2-5"/>
    <property type="match status" value="1"/>
</dbReference>
<keyword evidence="12" id="KW-0472">Membrane</keyword>
<dbReference type="InterPro" id="IPR005719">
    <property type="entry name" value="Dihydroorotate_DH_2"/>
</dbReference>
<evidence type="ECO:0000256" key="10">
    <source>
        <dbReference type="ARBA" id="ARBA00022975"/>
    </source>
</evidence>
<accession>A0ABY0V6Y7</accession>
<dbReference type="InterPro" id="IPR050074">
    <property type="entry name" value="DHO_dehydrogenase"/>
</dbReference>
<evidence type="ECO:0000256" key="12">
    <source>
        <dbReference type="ARBA" id="ARBA00023136"/>
    </source>
</evidence>
<reference evidence="16 17" key="1">
    <citation type="submission" date="2016-10" db="EMBL/GenBank/DDBJ databases">
        <authorList>
            <person name="Varghese N."/>
            <person name="Submissions S."/>
        </authorList>
    </citation>
    <scope>NUCLEOTIDE SEQUENCE [LARGE SCALE GENOMIC DNA]</scope>
    <source>
        <strain evidence="16 17">DSM 9169</strain>
    </source>
</reference>
<dbReference type="RefSeq" id="WP_092648504.1">
    <property type="nucleotide sequence ID" value="NZ_LT629792.1"/>
</dbReference>
<comment type="subcellular location">
    <subcellularLocation>
        <location evidence="3">Membrane</location>
    </subcellularLocation>
</comment>
<comment type="similarity">
    <text evidence="5">Belongs to the dihydroorotate dehydrogenase family. Type 2 subfamily.</text>
</comment>
<keyword evidence="10" id="KW-0665">Pyrimidine biosynthesis</keyword>
<comment type="cofactor">
    <cofactor evidence="1">
        <name>FMN</name>
        <dbReference type="ChEBI" id="CHEBI:58210"/>
    </cofactor>
</comment>
<evidence type="ECO:0000256" key="1">
    <source>
        <dbReference type="ARBA" id="ARBA00001917"/>
    </source>
</evidence>